<comment type="caution">
    <text evidence="4">The sequence shown here is derived from an EMBL/GenBank/DDBJ whole genome shotgun (WGS) entry which is preliminary data.</text>
</comment>
<evidence type="ECO:0000259" key="3">
    <source>
        <dbReference type="PROSITE" id="PS01124"/>
    </source>
</evidence>
<gene>
    <name evidence="4" type="primary">ftrA</name>
    <name evidence="4" type="ORF">GRH90_13220</name>
</gene>
<reference evidence="4 5" key="2">
    <citation type="submission" date="2020-02" db="EMBL/GenBank/DDBJ databases">
        <title>The new genus of Enterobacteriales.</title>
        <authorList>
            <person name="Kim I.S."/>
        </authorList>
    </citation>
    <scope>NUCLEOTIDE SEQUENCE [LARGE SCALE GENOMIC DNA]</scope>
    <source>
        <strain evidence="4 5">SAP-6</strain>
    </source>
</reference>
<dbReference type="InterPro" id="IPR002818">
    <property type="entry name" value="DJ-1/PfpI"/>
</dbReference>
<keyword evidence="1" id="KW-0805">Transcription regulation</keyword>
<dbReference type="SMART" id="SM00342">
    <property type="entry name" value="HTH_ARAC"/>
    <property type="match status" value="1"/>
</dbReference>
<dbReference type="GO" id="GO:0043565">
    <property type="term" value="F:sequence-specific DNA binding"/>
    <property type="evidence" value="ECO:0007669"/>
    <property type="project" value="InterPro"/>
</dbReference>
<dbReference type="EMBL" id="WUBS01000008">
    <property type="protein sequence ID" value="NDL63706.1"/>
    <property type="molecule type" value="Genomic_DNA"/>
</dbReference>
<dbReference type="InterPro" id="IPR052158">
    <property type="entry name" value="INH-QAR"/>
</dbReference>
<evidence type="ECO:0000313" key="4">
    <source>
        <dbReference type="EMBL" id="NDL63706.1"/>
    </source>
</evidence>
<dbReference type="InterPro" id="IPR009057">
    <property type="entry name" value="Homeodomain-like_sf"/>
</dbReference>
<dbReference type="InterPro" id="IPR029062">
    <property type="entry name" value="Class_I_gatase-like"/>
</dbReference>
<dbReference type="InterPro" id="IPR018060">
    <property type="entry name" value="HTH_AraC"/>
</dbReference>
<dbReference type="SUPFAM" id="SSF52317">
    <property type="entry name" value="Class I glutamine amidotransferase-like"/>
    <property type="match status" value="1"/>
</dbReference>
<dbReference type="Pfam" id="PF01965">
    <property type="entry name" value="DJ-1_PfpI"/>
    <property type="match status" value="1"/>
</dbReference>
<dbReference type="GO" id="GO:0003700">
    <property type="term" value="F:DNA-binding transcription factor activity"/>
    <property type="evidence" value="ECO:0007669"/>
    <property type="project" value="InterPro"/>
</dbReference>
<dbReference type="CDD" id="cd03137">
    <property type="entry name" value="GATase1_AraC_1"/>
    <property type="match status" value="1"/>
</dbReference>
<evidence type="ECO:0000313" key="5">
    <source>
        <dbReference type="Proteomes" id="UP000461443"/>
    </source>
</evidence>
<evidence type="ECO:0000256" key="2">
    <source>
        <dbReference type="ARBA" id="ARBA00023163"/>
    </source>
</evidence>
<keyword evidence="2" id="KW-0804">Transcription</keyword>
<dbReference type="RefSeq" id="WP_162366418.1">
    <property type="nucleotide sequence ID" value="NZ_WUBS01000008.1"/>
</dbReference>
<dbReference type="Gene3D" id="3.40.50.880">
    <property type="match status" value="1"/>
</dbReference>
<feature type="domain" description="HTH araC/xylS-type" evidence="3">
    <location>
        <begin position="221"/>
        <end position="319"/>
    </location>
</feature>
<dbReference type="PANTHER" id="PTHR43130">
    <property type="entry name" value="ARAC-FAMILY TRANSCRIPTIONAL REGULATOR"/>
    <property type="match status" value="1"/>
</dbReference>
<dbReference type="NCBIfam" id="NF006902">
    <property type="entry name" value="PRK09393.1"/>
    <property type="match status" value="1"/>
</dbReference>
<keyword evidence="5" id="KW-1185">Reference proteome</keyword>
<evidence type="ECO:0000256" key="1">
    <source>
        <dbReference type="ARBA" id="ARBA00023015"/>
    </source>
</evidence>
<sequence length="344" mass="38675">MRINHAKKGHHVVAVAYDRLRTFEFGCVVEFFAVERPELNVDWYRFSVCTADKHLIHAVGGIRMEIEADLDLLAAADTIIIPAWRDINETPPERLLQSLRDAYRRGARICSICTGVFVLAAAGLLHGKSVTTHWHHARLLAQRYPDTIVLPSALYVDQGQIMTSAGSAAGLDMLLHLVKNDYGHRVANMVAQRLVIPFHREGSQQQLIKTKVVEKGENRISTLVDWLRSNLILTHTVSSLAKRAMMSERTLQRHFQEAMGLPVMQWLAQCRLDYAKELLGAGSLSIARIAEVSGHSSEATFRHQFRLHENISPTQFRRQFGQKYGDVSAHALADAQLFGEGLQQ</sequence>
<dbReference type="Pfam" id="PF12833">
    <property type="entry name" value="HTH_18"/>
    <property type="match status" value="1"/>
</dbReference>
<accession>A0A845SL37</accession>
<name>A0A845SL37_9GAMM</name>
<organism evidence="4 5">
    <name type="scientific">Acerihabitans arboris</name>
    <dbReference type="NCBI Taxonomy" id="2691583"/>
    <lineage>
        <taxon>Bacteria</taxon>
        <taxon>Pseudomonadati</taxon>
        <taxon>Pseudomonadota</taxon>
        <taxon>Gammaproteobacteria</taxon>
        <taxon>Enterobacterales</taxon>
        <taxon>Pectobacteriaceae</taxon>
        <taxon>Acerihabitans</taxon>
    </lineage>
</organism>
<dbReference type="AlphaFoldDB" id="A0A845SL37"/>
<reference evidence="4 5" key="1">
    <citation type="submission" date="2019-12" db="EMBL/GenBank/DDBJ databases">
        <authorList>
            <person name="Lee S.D."/>
        </authorList>
    </citation>
    <scope>NUCLEOTIDE SEQUENCE [LARGE SCALE GENOMIC DNA]</scope>
    <source>
        <strain evidence="4 5">SAP-6</strain>
    </source>
</reference>
<dbReference type="PROSITE" id="PS01124">
    <property type="entry name" value="HTH_ARAC_FAMILY_2"/>
    <property type="match status" value="1"/>
</dbReference>
<dbReference type="PANTHER" id="PTHR43130:SF3">
    <property type="entry name" value="HTH-TYPE TRANSCRIPTIONAL REGULATOR RV1931C"/>
    <property type="match status" value="1"/>
</dbReference>
<proteinExistence type="predicted"/>
<dbReference type="SUPFAM" id="SSF46689">
    <property type="entry name" value="Homeodomain-like"/>
    <property type="match status" value="2"/>
</dbReference>
<protein>
    <submittedName>
        <fullName evidence="4">Transcriptional regulator FtrA</fullName>
    </submittedName>
</protein>
<dbReference type="Proteomes" id="UP000461443">
    <property type="component" value="Unassembled WGS sequence"/>
</dbReference>
<dbReference type="Gene3D" id="1.10.10.60">
    <property type="entry name" value="Homeodomain-like"/>
    <property type="match status" value="1"/>
</dbReference>